<dbReference type="EMBL" id="ML993987">
    <property type="protein sequence ID" value="KAF2201181.1"/>
    <property type="molecule type" value="Genomic_DNA"/>
</dbReference>
<dbReference type="GO" id="GO:0016810">
    <property type="term" value="F:hydrolase activity, acting on carbon-nitrogen (but not peptide) bonds"/>
    <property type="evidence" value="ECO:0007669"/>
    <property type="project" value="InterPro"/>
</dbReference>
<evidence type="ECO:0000313" key="3">
    <source>
        <dbReference type="Proteomes" id="UP000799536"/>
    </source>
</evidence>
<dbReference type="PANTHER" id="PTHR43135">
    <property type="entry name" value="ALPHA-D-RIBOSE 1-METHYLPHOSPHONATE 5-TRIPHOSPHATE DIPHOSPHATASE"/>
    <property type="match status" value="1"/>
</dbReference>
<evidence type="ECO:0000313" key="2">
    <source>
        <dbReference type="EMBL" id="KAF2201181.1"/>
    </source>
</evidence>
<dbReference type="SUPFAM" id="SSF51338">
    <property type="entry name" value="Composite domain of metallo-dependent hydrolases"/>
    <property type="match status" value="1"/>
</dbReference>
<dbReference type="InterPro" id="IPR032466">
    <property type="entry name" value="Metal_Hydrolase"/>
</dbReference>
<protein>
    <recommendedName>
        <fullName evidence="1">Amidohydrolase-related domain-containing protein</fullName>
    </recommendedName>
</protein>
<dbReference type="OrthoDB" id="5595695at2759"/>
<feature type="domain" description="Amidohydrolase-related" evidence="1">
    <location>
        <begin position="53"/>
        <end position="407"/>
    </location>
</feature>
<dbReference type="Gene3D" id="1.20.58.520">
    <property type="entry name" value="Amidohydrolase"/>
    <property type="match status" value="1"/>
</dbReference>
<proteinExistence type="predicted"/>
<name>A0A9P4JKN9_9PLEO</name>
<dbReference type="SUPFAM" id="SSF51556">
    <property type="entry name" value="Metallo-dependent hydrolases"/>
    <property type="match status" value="1"/>
</dbReference>
<reference evidence="2" key="1">
    <citation type="journal article" date="2020" name="Stud. Mycol.">
        <title>101 Dothideomycetes genomes: a test case for predicting lifestyles and emergence of pathogens.</title>
        <authorList>
            <person name="Haridas S."/>
            <person name="Albert R."/>
            <person name="Binder M."/>
            <person name="Bloem J."/>
            <person name="Labutti K."/>
            <person name="Salamov A."/>
            <person name="Andreopoulos B."/>
            <person name="Baker S."/>
            <person name="Barry K."/>
            <person name="Bills G."/>
            <person name="Bluhm B."/>
            <person name="Cannon C."/>
            <person name="Castanera R."/>
            <person name="Culley D."/>
            <person name="Daum C."/>
            <person name="Ezra D."/>
            <person name="Gonzalez J."/>
            <person name="Henrissat B."/>
            <person name="Kuo A."/>
            <person name="Liang C."/>
            <person name="Lipzen A."/>
            <person name="Lutzoni F."/>
            <person name="Magnuson J."/>
            <person name="Mondo S."/>
            <person name="Nolan M."/>
            <person name="Ohm R."/>
            <person name="Pangilinan J."/>
            <person name="Park H.-J."/>
            <person name="Ramirez L."/>
            <person name="Alfaro M."/>
            <person name="Sun H."/>
            <person name="Tritt A."/>
            <person name="Yoshinaga Y."/>
            <person name="Zwiers L.-H."/>
            <person name="Turgeon B."/>
            <person name="Goodwin S."/>
            <person name="Spatafora J."/>
            <person name="Crous P."/>
            <person name="Grigoriev I."/>
        </authorList>
    </citation>
    <scope>NUCLEOTIDE SEQUENCE</scope>
    <source>
        <strain evidence="2">ATCC 74209</strain>
    </source>
</reference>
<dbReference type="Gene3D" id="3.40.50.10910">
    <property type="entry name" value="Amidohydrolase"/>
    <property type="match status" value="1"/>
</dbReference>
<dbReference type="InterPro" id="IPR011059">
    <property type="entry name" value="Metal-dep_hydrolase_composite"/>
</dbReference>
<dbReference type="Pfam" id="PF01979">
    <property type="entry name" value="Amidohydro_1"/>
    <property type="match status" value="1"/>
</dbReference>
<dbReference type="Gene3D" id="3.30.110.90">
    <property type="entry name" value="Amidohydrolase"/>
    <property type="match status" value="1"/>
</dbReference>
<gene>
    <name evidence="2" type="ORF">GQ43DRAFT_431844</name>
</gene>
<evidence type="ECO:0000259" key="1">
    <source>
        <dbReference type="Pfam" id="PF01979"/>
    </source>
</evidence>
<accession>A0A9P4JKN9</accession>
<keyword evidence="3" id="KW-1185">Reference proteome</keyword>
<dbReference type="Gene3D" id="2.30.40.10">
    <property type="entry name" value="Urease, subunit C, domain 1"/>
    <property type="match status" value="1"/>
</dbReference>
<dbReference type="Proteomes" id="UP000799536">
    <property type="component" value="Unassembled WGS sequence"/>
</dbReference>
<dbReference type="InterPro" id="IPR051781">
    <property type="entry name" value="Metallo-dep_Hydrolase"/>
</dbReference>
<sequence>MGSFIIKDVRIFSGEDTIENGYIYVEDGKIKSVGPSESTPSLSILTLSKPSHTLLPGLIDTHIHANSGNPLALPQSLRFGVTTVCDMHNELPHVQKLHQQAKDPDTADYKTAGQAATIENGWPIPVITAVDKSEETARDIAGWPKLTDRENVRAYLEWNEREMKPDYIKLMHESGTAMGKEFNYPTLELQKIIVEEAQKLGYLTVAHATSLQDTLTVLEAGVNGLTHTIVDKPPTQELVEAYKRNNAWLNPTLAAMGSLTAEGKELQEKFAHDPRVQKLIGENERGNLCRCMAFSAGRGRVDWSYQSVKMLREAGVDIVCGSDAAGPALGTAWGLTMHHELHLFVHAVGMTSFEALCSATSVPARRFRFTDRGELRQGLKADLLLVEGNPLEEIGELLNVRGVWRDGVCCSTYKDVMGS</sequence>
<organism evidence="2 3">
    <name type="scientific">Delitschia confertaspora ATCC 74209</name>
    <dbReference type="NCBI Taxonomy" id="1513339"/>
    <lineage>
        <taxon>Eukaryota</taxon>
        <taxon>Fungi</taxon>
        <taxon>Dikarya</taxon>
        <taxon>Ascomycota</taxon>
        <taxon>Pezizomycotina</taxon>
        <taxon>Dothideomycetes</taxon>
        <taxon>Pleosporomycetidae</taxon>
        <taxon>Pleosporales</taxon>
        <taxon>Delitschiaceae</taxon>
        <taxon>Delitschia</taxon>
    </lineage>
</organism>
<dbReference type="AlphaFoldDB" id="A0A9P4JKN9"/>
<dbReference type="PANTHER" id="PTHR43135:SF3">
    <property type="entry name" value="ALPHA-D-RIBOSE 1-METHYLPHOSPHONATE 5-TRIPHOSPHATE DIPHOSPHATASE"/>
    <property type="match status" value="1"/>
</dbReference>
<comment type="caution">
    <text evidence="2">The sequence shown here is derived from an EMBL/GenBank/DDBJ whole genome shotgun (WGS) entry which is preliminary data.</text>
</comment>
<dbReference type="InterPro" id="IPR006680">
    <property type="entry name" value="Amidohydro-rel"/>
</dbReference>